<dbReference type="InterPro" id="IPR014043">
    <property type="entry name" value="Acyl_transferase_dom"/>
</dbReference>
<gene>
    <name evidence="6" type="ORF">UFOPK1684_00193</name>
</gene>
<accession>A0A6J6DEA0</accession>
<dbReference type="EC" id="2.3.1.39" evidence="1"/>
<dbReference type="EMBL" id="CAEZTM010000004">
    <property type="protein sequence ID" value="CAB4562332.1"/>
    <property type="molecule type" value="Genomic_DNA"/>
</dbReference>
<dbReference type="InterPro" id="IPR016036">
    <property type="entry name" value="Malonyl_transacylase_ACP-bd"/>
</dbReference>
<comment type="catalytic activity">
    <reaction evidence="4">
        <text>holo-[ACP] + malonyl-CoA = malonyl-[ACP] + CoA</text>
        <dbReference type="Rhea" id="RHEA:41792"/>
        <dbReference type="Rhea" id="RHEA-COMP:9623"/>
        <dbReference type="Rhea" id="RHEA-COMP:9685"/>
        <dbReference type="ChEBI" id="CHEBI:57287"/>
        <dbReference type="ChEBI" id="CHEBI:57384"/>
        <dbReference type="ChEBI" id="CHEBI:64479"/>
        <dbReference type="ChEBI" id="CHEBI:78449"/>
        <dbReference type="EC" id="2.3.1.39"/>
    </reaction>
</comment>
<dbReference type="PANTHER" id="PTHR42681:SF1">
    <property type="entry name" value="MALONYL-COA-ACYL CARRIER PROTEIN TRANSACYLASE, MITOCHONDRIAL"/>
    <property type="match status" value="1"/>
</dbReference>
<evidence type="ECO:0000256" key="3">
    <source>
        <dbReference type="ARBA" id="ARBA00023315"/>
    </source>
</evidence>
<dbReference type="Gene3D" id="3.40.366.10">
    <property type="entry name" value="Malonyl-Coenzyme A Acyl Carrier Protein, domain 2"/>
    <property type="match status" value="1"/>
</dbReference>
<keyword evidence="2" id="KW-0808">Transferase</keyword>
<dbReference type="PANTHER" id="PTHR42681">
    <property type="entry name" value="MALONYL-COA-ACYL CARRIER PROTEIN TRANSACYLASE, MITOCHONDRIAL"/>
    <property type="match status" value="1"/>
</dbReference>
<dbReference type="GO" id="GO:0005829">
    <property type="term" value="C:cytosol"/>
    <property type="evidence" value="ECO:0007669"/>
    <property type="project" value="TreeGrafter"/>
</dbReference>
<name>A0A6J6DEA0_9ZZZZ</name>
<evidence type="ECO:0000256" key="2">
    <source>
        <dbReference type="ARBA" id="ARBA00022679"/>
    </source>
</evidence>
<evidence type="ECO:0000259" key="5">
    <source>
        <dbReference type="SMART" id="SM00827"/>
    </source>
</evidence>
<evidence type="ECO:0000256" key="1">
    <source>
        <dbReference type="ARBA" id="ARBA00013258"/>
    </source>
</evidence>
<sequence length="305" mass="31056">MFVIAAPGQGSQKPGFLEPWLDNPDYRVTLASWSKVIGIDLVTHGTTSDAETITDTAIAQPLIVAAGILTGRALLEALPPSPSLQMAGHSVGEFTAAALAGVLGDEDALRLVALRGRAMADASAIEPTGMSAVIGGDAEELEAALGRHGLFAANFNGGGQTVIAGPLPALAAFAEAPPAGVRVIPLSVAGAFHTPYMASAVAALATATAEVTPGEPHYPLYTNRDGSQVSSGETYVSYLVDQIARPVRWDSCMESFASQGITGMMELAPAGALTGLAKRGLKGVPTVAINSPEDIAGALEMVRGA</sequence>
<protein>
    <recommendedName>
        <fullName evidence="1">[acyl-carrier-protein] S-malonyltransferase</fullName>
        <ecNumber evidence="1">2.3.1.39</ecNumber>
    </recommendedName>
</protein>
<dbReference type="GO" id="GO:0004314">
    <property type="term" value="F:[acyl-carrier-protein] S-malonyltransferase activity"/>
    <property type="evidence" value="ECO:0007669"/>
    <property type="project" value="UniProtKB-EC"/>
</dbReference>
<feature type="domain" description="Malonyl-CoA:ACP transacylase (MAT)" evidence="5">
    <location>
        <begin position="5"/>
        <end position="301"/>
    </location>
</feature>
<organism evidence="6">
    <name type="scientific">freshwater metagenome</name>
    <dbReference type="NCBI Taxonomy" id="449393"/>
    <lineage>
        <taxon>unclassified sequences</taxon>
        <taxon>metagenomes</taxon>
        <taxon>ecological metagenomes</taxon>
    </lineage>
</organism>
<dbReference type="SUPFAM" id="SSF55048">
    <property type="entry name" value="Probable ACP-binding domain of malonyl-CoA ACP transacylase"/>
    <property type="match status" value="1"/>
</dbReference>
<keyword evidence="3" id="KW-0012">Acyltransferase</keyword>
<proteinExistence type="predicted"/>
<dbReference type="InterPro" id="IPR050858">
    <property type="entry name" value="Mal-CoA-ACP_Trans/PKS_FabD"/>
</dbReference>
<dbReference type="Gene3D" id="3.30.70.250">
    <property type="entry name" value="Malonyl-CoA ACP transacylase, ACP-binding"/>
    <property type="match status" value="1"/>
</dbReference>
<dbReference type="GO" id="GO:0006633">
    <property type="term" value="P:fatty acid biosynthetic process"/>
    <property type="evidence" value="ECO:0007669"/>
    <property type="project" value="TreeGrafter"/>
</dbReference>
<dbReference type="InterPro" id="IPR001227">
    <property type="entry name" value="Ac_transferase_dom_sf"/>
</dbReference>
<evidence type="ECO:0000313" key="6">
    <source>
        <dbReference type="EMBL" id="CAB4562332.1"/>
    </source>
</evidence>
<dbReference type="Pfam" id="PF00698">
    <property type="entry name" value="Acyl_transf_1"/>
    <property type="match status" value="1"/>
</dbReference>
<dbReference type="AlphaFoldDB" id="A0A6J6DEA0"/>
<dbReference type="SMART" id="SM00827">
    <property type="entry name" value="PKS_AT"/>
    <property type="match status" value="1"/>
</dbReference>
<reference evidence="6" key="1">
    <citation type="submission" date="2020-05" db="EMBL/GenBank/DDBJ databases">
        <authorList>
            <person name="Chiriac C."/>
            <person name="Salcher M."/>
            <person name="Ghai R."/>
            <person name="Kavagutti S V."/>
        </authorList>
    </citation>
    <scope>NUCLEOTIDE SEQUENCE</scope>
</reference>
<evidence type="ECO:0000256" key="4">
    <source>
        <dbReference type="ARBA" id="ARBA00048462"/>
    </source>
</evidence>
<dbReference type="InterPro" id="IPR016035">
    <property type="entry name" value="Acyl_Trfase/lysoPLipase"/>
</dbReference>
<dbReference type="SUPFAM" id="SSF52151">
    <property type="entry name" value="FabD/lysophospholipase-like"/>
    <property type="match status" value="1"/>
</dbReference>